<evidence type="ECO:0000313" key="2">
    <source>
        <dbReference type="EMBL" id="XBG60699.1"/>
    </source>
</evidence>
<dbReference type="InterPro" id="IPR029045">
    <property type="entry name" value="ClpP/crotonase-like_dom_sf"/>
</dbReference>
<protein>
    <submittedName>
        <fullName evidence="2">S41 family peptidase</fullName>
    </submittedName>
</protein>
<dbReference type="AlphaFoldDB" id="A0AAU7BRH1"/>
<name>A0AAU7BRH1_9FLAO</name>
<accession>A0AAU7BRH1</accession>
<dbReference type="InterPro" id="IPR005151">
    <property type="entry name" value="Tail-specific_protease"/>
</dbReference>
<dbReference type="GO" id="GO:0006508">
    <property type="term" value="P:proteolysis"/>
    <property type="evidence" value="ECO:0007669"/>
    <property type="project" value="InterPro"/>
</dbReference>
<dbReference type="SUPFAM" id="SSF52096">
    <property type="entry name" value="ClpP/crotonase"/>
    <property type="match status" value="1"/>
</dbReference>
<dbReference type="RefSeq" id="WP_347922929.1">
    <property type="nucleotide sequence ID" value="NZ_CP157199.1"/>
</dbReference>
<dbReference type="EMBL" id="CP157199">
    <property type="protein sequence ID" value="XBG60699.1"/>
    <property type="molecule type" value="Genomic_DNA"/>
</dbReference>
<dbReference type="Gene3D" id="3.90.226.10">
    <property type="entry name" value="2-enoyl-CoA Hydratase, Chain A, domain 1"/>
    <property type="match status" value="1"/>
</dbReference>
<reference evidence="2" key="1">
    <citation type="submission" date="2024-05" db="EMBL/GenBank/DDBJ databases">
        <title>Pontimicrobium maritimus sp. nov., isolated form sea water.</title>
        <authorList>
            <person name="Muhammad N."/>
            <person name="Vuong T.Q."/>
            <person name="Han H.L."/>
            <person name="Kim S.-G."/>
        </authorList>
    </citation>
    <scope>NUCLEOTIDE SEQUENCE</scope>
    <source>
        <strain evidence="2">SW4</strain>
    </source>
</reference>
<dbReference type="PROSITE" id="PS51257">
    <property type="entry name" value="PROKAR_LIPOPROTEIN"/>
    <property type="match status" value="1"/>
</dbReference>
<feature type="domain" description="Tail specific protease" evidence="1">
    <location>
        <begin position="262"/>
        <end position="472"/>
    </location>
</feature>
<organism evidence="2">
    <name type="scientific">Pontimicrobium sp. SW4</name>
    <dbReference type="NCBI Taxonomy" id="3153519"/>
    <lineage>
        <taxon>Bacteria</taxon>
        <taxon>Pseudomonadati</taxon>
        <taxon>Bacteroidota</taxon>
        <taxon>Flavobacteriia</taxon>
        <taxon>Flavobacteriales</taxon>
        <taxon>Flavobacteriaceae</taxon>
        <taxon>Pontimicrobium</taxon>
    </lineage>
</organism>
<sequence length="492" mass="57403">MKATFYYLIFAGLILLSCNKKTKKEAIASQDCDCTSEFQWLKKTFEENDAGFTYHIKEKGELAYASFNAKTLEKVKKAKTYAVCKNILFDWLHFFRMGHVGFGFTKDYKKKYIDTGITEDFSDWQKMTIDIEEFKKYLAQKESHDYEGIWKMDTQTIGIKKQGDAYIGFIITSEDKAWKEKDVRFEFTIDGDEIKSTFYIVKGITLESDDVFLMGENHLQVDMNGLERMYPKLESKTNKMYANYYKALTSKKPYLEELNKNTLYFRIPSFNRRSKAAIDSVINKNKEKILSTKNLIIDIHYGTGGSGISYREILPFLYTNPIRTPAVEYRSTELNNKRMLKFMNDSIYAPTYEDKKWYQEAFDKLERQRGEFVRVSDKDINITTFDTIYPYPKNIGVIINGRNASTDEQFILAAKQSKKVKLFGQTTAGMLDFSNMYNVTSPSGIFWESHCLTRSQRVPDFAIDGKGLQPDIFLDKTIPLYEWTQFVAEYFE</sequence>
<dbReference type="Pfam" id="PF03572">
    <property type="entry name" value="Peptidase_S41"/>
    <property type="match status" value="1"/>
</dbReference>
<gene>
    <name evidence="2" type="ORF">ABGB03_12605</name>
</gene>
<evidence type="ECO:0000259" key="1">
    <source>
        <dbReference type="Pfam" id="PF03572"/>
    </source>
</evidence>
<dbReference type="GO" id="GO:0008236">
    <property type="term" value="F:serine-type peptidase activity"/>
    <property type="evidence" value="ECO:0007669"/>
    <property type="project" value="InterPro"/>
</dbReference>
<proteinExistence type="predicted"/>